<reference evidence="3 4" key="1">
    <citation type="submission" date="2020-04" db="EMBL/GenBank/DDBJ databases">
        <authorList>
            <person name="De Canck E."/>
        </authorList>
    </citation>
    <scope>NUCLEOTIDE SEQUENCE [LARGE SCALE GENOMIC DNA]</scope>
    <source>
        <strain evidence="3 4">LMG 26788</strain>
    </source>
</reference>
<protein>
    <submittedName>
        <fullName evidence="3">Uncharacterized protein</fullName>
    </submittedName>
</protein>
<keyword evidence="2" id="KW-0732">Signal</keyword>
<dbReference type="Proteomes" id="UP000494203">
    <property type="component" value="Unassembled WGS sequence"/>
</dbReference>
<dbReference type="EMBL" id="CADIKZ010000023">
    <property type="protein sequence ID" value="CAB3917909.1"/>
    <property type="molecule type" value="Genomic_DNA"/>
</dbReference>
<dbReference type="AlphaFoldDB" id="A0A6S7ELU7"/>
<evidence type="ECO:0000313" key="4">
    <source>
        <dbReference type="Proteomes" id="UP000494203"/>
    </source>
</evidence>
<evidence type="ECO:0000256" key="2">
    <source>
        <dbReference type="SAM" id="SignalP"/>
    </source>
</evidence>
<dbReference type="RefSeq" id="WP_175141948.1">
    <property type="nucleotide sequence ID" value="NZ_CADIKZ010000023.1"/>
</dbReference>
<evidence type="ECO:0000256" key="1">
    <source>
        <dbReference type="SAM" id="MobiDB-lite"/>
    </source>
</evidence>
<feature type="region of interest" description="Disordered" evidence="1">
    <location>
        <begin position="48"/>
        <end position="71"/>
    </location>
</feature>
<evidence type="ECO:0000313" key="3">
    <source>
        <dbReference type="EMBL" id="CAB3917909.1"/>
    </source>
</evidence>
<sequence>MPRIARRAAALAALMLVALAHAAQAATPASCFDYVPTPPDAAVALHGDMRGATPAGRGNASAPSGIRCAKS</sequence>
<keyword evidence="4" id="KW-1185">Reference proteome</keyword>
<accession>A0A6S7ELU7</accession>
<feature type="chain" id="PRO_5028922621" evidence="2">
    <location>
        <begin position="26"/>
        <end position="71"/>
    </location>
</feature>
<proteinExistence type="predicted"/>
<gene>
    <name evidence="3" type="ORF">LMG26788_05170</name>
</gene>
<organism evidence="3 4">
    <name type="scientific">Achromobacter pulmonis</name>
    <dbReference type="NCBI Taxonomy" id="1389932"/>
    <lineage>
        <taxon>Bacteria</taxon>
        <taxon>Pseudomonadati</taxon>
        <taxon>Pseudomonadota</taxon>
        <taxon>Betaproteobacteria</taxon>
        <taxon>Burkholderiales</taxon>
        <taxon>Alcaligenaceae</taxon>
        <taxon>Achromobacter</taxon>
    </lineage>
</organism>
<feature type="signal peptide" evidence="2">
    <location>
        <begin position="1"/>
        <end position="25"/>
    </location>
</feature>
<name>A0A6S7ELU7_9BURK</name>